<keyword evidence="10" id="KW-1185">Reference proteome</keyword>
<dbReference type="RefSeq" id="WP_205003052.1">
    <property type="nucleotide sequence ID" value="NZ_JAFBER010000006.1"/>
</dbReference>
<evidence type="ECO:0000259" key="6">
    <source>
        <dbReference type="PROSITE" id="PS50045"/>
    </source>
</evidence>
<evidence type="ECO:0000259" key="8">
    <source>
        <dbReference type="PROSITE" id="PS51372"/>
    </source>
</evidence>
<dbReference type="PROSITE" id="PS00675">
    <property type="entry name" value="SIGMA54_INTERACT_1"/>
    <property type="match status" value="1"/>
</dbReference>
<keyword evidence="4" id="KW-0067">ATP-binding</keyword>
<dbReference type="InterPro" id="IPR011608">
    <property type="entry name" value="PRD"/>
</dbReference>
<feature type="domain" description="Sigma-54 factor interaction" evidence="6">
    <location>
        <begin position="76"/>
        <end position="309"/>
    </location>
</feature>
<keyword evidence="5" id="KW-0238">DNA-binding</keyword>
<proteinExistence type="predicted"/>
<dbReference type="SUPFAM" id="SSF63520">
    <property type="entry name" value="PTS-regulatory domain, PRD"/>
    <property type="match status" value="2"/>
</dbReference>
<feature type="domain" description="PTS EIIA type-4" evidence="7">
    <location>
        <begin position="537"/>
        <end position="667"/>
    </location>
</feature>
<dbReference type="InterPro" id="IPR033887">
    <property type="entry name" value="PTS_IIA_man"/>
</dbReference>
<feature type="domain" description="PRD" evidence="8">
    <location>
        <begin position="787"/>
        <end position="893"/>
    </location>
</feature>
<evidence type="ECO:0000259" key="7">
    <source>
        <dbReference type="PROSITE" id="PS51096"/>
    </source>
</evidence>
<dbReference type="InterPro" id="IPR036662">
    <property type="entry name" value="PTS_EIIA_man-typ_sf"/>
</dbReference>
<dbReference type="InterPro" id="IPR002078">
    <property type="entry name" value="Sigma_54_int"/>
</dbReference>
<dbReference type="PANTHER" id="PTHR32071:SF38">
    <property type="entry name" value="PSP OPERON TRANSCRIPTIONAL ACTIVATOR"/>
    <property type="match status" value="1"/>
</dbReference>
<sequence length="893" mass="101866">MKRKELVFSTLQEIAGDRGVNAKELADLLDLDRANVSSDLNKLWKEGKVHKSNGRPVLFSPYKPQQLEALTRIDQFVQENTSLSLPVEQGKAAILYPPKGMNILLYGETGVGKSMFADMLYGYAIEVKKMKNNSPFITFNCADYANNPQLLLGQLFGVKKGAYTGAIEHKGLIEKADQGILFLDEIHRLPAEGQEMLFTFMDKGLFRRLGETEAERTAKVLIMAATTENPKSSLLETFTRRIPMIIHLPPLRERTIEERYRLILNFLRAEAARLGKSLYVSTNTIRSFLHYDCPNNIGQLKTDIQLTCAKAYADYVTKKKSRLQINSTDLLHYIKEGLFKSKHRQDIEEIKHHQYCIFQPDKKDLLYKDGIQHHQTVYEKVEQRFKDLKSRGINDEEIDLLMEIDIENYFKQYLKGIHQRINKGEMTKIIDEKVSKLTEDIIQYVEKKLNIVLSNKVFLGMALHIQTSLKRLQSGKKMINPQLNKVRTSYKKEFDAALDCINLIEDRLKINLPIDEAGFLTMFFVLDKEDIEEGEENVLVVVMMHGESTASSMVEVVRQLLGTEYAAEAIDMPLAANPDDIYRRAKKLIRTKAPRSGILLLVDMGSLINFKRSLESELSIPVEVISMVSTAHVLEAARKAMLGYSLDELYEDLKHTVSIYSSNGSGCRYSAAPAYKGAIVVACTTGKGSAVALKKMLESQLRLNHDFIQIIPVKIPESDEDHLLTSIKKERRIVCIISNFHFKEDCPHYSIEDILNFTAIKKIQTLIEIEETYLKMSETIDSHLVNISGETVIFDIRTCLSQIQTALNRTIDHHDLIGIVLHMSCMIDRLLSNKKTVLYEGKEVLIERNLHLYTIIKDAVKPIEEKYNIKISDDECCYMMNVLILNQDKPHTG</sequence>
<name>A0ABS2PZG8_9BACL</name>
<dbReference type="Pfam" id="PF00874">
    <property type="entry name" value="PRD"/>
    <property type="match status" value="2"/>
</dbReference>
<dbReference type="Pfam" id="PF00158">
    <property type="entry name" value="Sigma54_activat"/>
    <property type="match status" value="1"/>
</dbReference>
<keyword evidence="3" id="KW-0418">Kinase</keyword>
<evidence type="ECO:0000256" key="4">
    <source>
        <dbReference type="ARBA" id="ARBA00022840"/>
    </source>
</evidence>
<dbReference type="SUPFAM" id="SSF53062">
    <property type="entry name" value="PTS system fructose IIA component-like"/>
    <property type="match status" value="1"/>
</dbReference>
<dbReference type="Pfam" id="PF03610">
    <property type="entry name" value="EIIA-man"/>
    <property type="match status" value="1"/>
</dbReference>
<protein>
    <submittedName>
        <fullName evidence="9">Transcriptional regulatory protein LevR/transcriptional regulator with AAA-type ATPase domain</fullName>
    </submittedName>
</protein>
<dbReference type="InterPro" id="IPR003593">
    <property type="entry name" value="AAA+_ATPase"/>
</dbReference>
<dbReference type="SUPFAM" id="SSF46785">
    <property type="entry name" value="Winged helix' DNA-binding domain"/>
    <property type="match status" value="1"/>
</dbReference>
<organism evidence="9 10">
    <name type="scientific">Scopulibacillus daqui</name>
    <dbReference type="NCBI Taxonomy" id="1469162"/>
    <lineage>
        <taxon>Bacteria</taxon>
        <taxon>Bacillati</taxon>
        <taxon>Bacillota</taxon>
        <taxon>Bacilli</taxon>
        <taxon>Bacillales</taxon>
        <taxon>Sporolactobacillaceae</taxon>
        <taxon>Scopulibacillus</taxon>
    </lineage>
</organism>
<dbReference type="InterPro" id="IPR027417">
    <property type="entry name" value="P-loop_NTPase"/>
</dbReference>
<reference evidence="9 10" key="1">
    <citation type="submission" date="2021-01" db="EMBL/GenBank/DDBJ databases">
        <title>Genomic Encyclopedia of Type Strains, Phase IV (KMG-IV): sequencing the most valuable type-strain genomes for metagenomic binning, comparative biology and taxonomic classification.</title>
        <authorList>
            <person name="Goeker M."/>
        </authorList>
    </citation>
    <scope>NUCLEOTIDE SEQUENCE [LARGE SCALE GENOMIC DNA]</scope>
    <source>
        <strain evidence="9 10">DSM 28236</strain>
    </source>
</reference>
<dbReference type="InterPro" id="IPR036388">
    <property type="entry name" value="WH-like_DNA-bd_sf"/>
</dbReference>
<dbReference type="CDD" id="cd00009">
    <property type="entry name" value="AAA"/>
    <property type="match status" value="1"/>
</dbReference>
<dbReference type="PROSITE" id="PS50045">
    <property type="entry name" value="SIGMA54_INTERACT_4"/>
    <property type="match status" value="1"/>
</dbReference>
<dbReference type="CDD" id="cd00006">
    <property type="entry name" value="PTS_IIA_man"/>
    <property type="match status" value="1"/>
</dbReference>
<dbReference type="InterPro" id="IPR025662">
    <property type="entry name" value="Sigma_54_int_dom_ATP-bd_1"/>
</dbReference>
<dbReference type="PROSITE" id="PS51372">
    <property type="entry name" value="PRD_2"/>
    <property type="match status" value="2"/>
</dbReference>
<accession>A0ABS2PZG8</accession>
<feature type="domain" description="PRD" evidence="8">
    <location>
        <begin position="429"/>
        <end position="534"/>
    </location>
</feature>
<evidence type="ECO:0000313" key="9">
    <source>
        <dbReference type="EMBL" id="MBM7645115.1"/>
    </source>
</evidence>
<dbReference type="Gene3D" id="3.40.50.300">
    <property type="entry name" value="P-loop containing nucleotide triphosphate hydrolases"/>
    <property type="match status" value="1"/>
</dbReference>
<dbReference type="Gene3D" id="1.10.10.10">
    <property type="entry name" value="Winged helix-like DNA-binding domain superfamily/Winged helix DNA-binding domain"/>
    <property type="match status" value="1"/>
</dbReference>
<evidence type="ECO:0000256" key="1">
    <source>
        <dbReference type="ARBA" id="ARBA00022679"/>
    </source>
</evidence>
<evidence type="ECO:0000256" key="5">
    <source>
        <dbReference type="ARBA" id="ARBA00023125"/>
    </source>
</evidence>
<keyword evidence="1" id="KW-0808">Transferase</keyword>
<dbReference type="PROSITE" id="PS51096">
    <property type="entry name" value="PTS_EIIA_TYPE_4"/>
    <property type="match status" value="1"/>
</dbReference>
<dbReference type="Proteomes" id="UP000808914">
    <property type="component" value="Unassembled WGS sequence"/>
</dbReference>
<dbReference type="InterPro" id="IPR036390">
    <property type="entry name" value="WH_DNA-bd_sf"/>
</dbReference>
<evidence type="ECO:0000313" key="10">
    <source>
        <dbReference type="Proteomes" id="UP000808914"/>
    </source>
</evidence>
<dbReference type="SMART" id="SM00382">
    <property type="entry name" value="AAA"/>
    <property type="match status" value="1"/>
</dbReference>
<dbReference type="InterPro" id="IPR004701">
    <property type="entry name" value="PTS_EIIA_man-typ"/>
</dbReference>
<dbReference type="InterPro" id="IPR036634">
    <property type="entry name" value="PRD_sf"/>
</dbReference>
<dbReference type="Gene3D" id="3.40.50.510">
    <property type="entry name" value="Phosphotransferase system, mannose-type IIA component"/>
    <property type="match status" value="1"/>
</dbReference>
<comment type="caution">
    <text evidence="9">The sequence shown here is derived from an EMBL/GenBank/DDBJ whole genome shotgun (WGS) entry which is preliminary data.</text>
</comment>
<dbReference type="Gene3D" id="1.10.1790.10">
    <property type="entry name" value="PRD domain"/>
    <property type="match status" value="2"/>
</dbReference>
<dbReference type="SUPFAM" id="SSF52540">
    <property type="entry name" value="P-loop containing nucleoside triphosphate hydrolases"/>
    <property type="match status" value="1"/>
</dbReference>
<dbReference type="PANTHER" id="PTHR32071">
    <property type="entry name" value="TRANSCRIPTIONAL REGULATORY PROTEIN"/>
    <property type="match status" value="1"/>
</dbReference>
<dbReference type="EMBL" id="JAFBER010000006">
    <property type="protein sequence ID" value="MBM7645115.1"/>
    <property type="molecule type" value="Genomic_DNA"/>
</dbReference>
<gene>
    <name evidence="9" type="ORF">JOD45_001326</name>
</gene>
<evidence type="ECO:0000256" key="2">
    <source>
        <dbReference type="ARBA" id="ARBA00022741"/>
    </source>
</evidence>
<keyword evidence="2" id="KW-0547">Nucleotide-binding</keyword>
<evidence type="ECO:0000256" key="3">
    <source>
        <dbReference type="ARBA" id="ARBA00022777"/>
    </source>
</evidence>